<reference evidence="2 3" key="1">
    <citation type="submission" date="2019-07" db="EMBL/GenBank/DDBJ databases">
        <title>Genomics analysis of Aphanomyces spp. identifies a new class of oomycete effector associated with host adaptation.</title>
        <authorList>
            <person name="Gaulin E."/>
        </authorList>
    </citation>
    <scope>NUCLEOTIDE SEQUENCE [LARGE SCALE GENOMIC DNA]</scope>
    <source>
        <strain evidence="2 3">ATCC 201684</strain>
    </source>
</reference>
<proteinExistence type="predicted"/>
<dbReference type="EMBL" id="VJMJ01000063">
    <property type="protein sequence ID" value="KAF0739701.1"/>
    <property type="molecule type" value="Genomic_DNA"/>
</dbReference>
<evidence type="ECO:0000256" key="1">
    <source>
        <dbReference type="SAM" id="Phobius"/>
    </source>
</evidence>
<organism evidence="2 3">
    <name type="scientific">Aphanomyces euteiches</name>
    <dbReference type="NCBI Taxonomy" id="100861"/>
    <lineage>
        <taxon>Eukaryota</taxon>
        <taxon>Sar</taxon>
        <taxon>Stramenopiles</taxon>
        <taxon>Oomycota</taxon>
        <taxon>Saprolegniomycetes</taxon>
        <taxon>Saprolegniales</taxon>
        <taxon>Verrucalvaceae</taxon>
        <taxon>Aphanomyces</taxon>
    </lineage>
</organism>
<name>A0A6G0XHY7_9STRA</name>
<dbReference type="AlphaFoldDB" id="A0A6G0XHY7"/>
<keyword evidence="1" id="KW-0812">Transmembrane</keyword>
<evidence type="ECO:0000313" key="2">
    <source>
        <dbReference type="EMBL" id="KAF0739701.1"/>
    </source>
</evidence>
<keyword evidence="3" id="KW-1185">Reference proteome</keyword>
<keyword evidence="1" id="KW-1133">Transmembrane helix</keyword>
<evidence type="ECO:0000313" key="3">
    <source>
        <dbReference type="Proteomes" id="UP000481153"/>
    </source>
</evidence>
<comment type="caution">
    <text evidence="2">The sequence shown here is derived from an EMBL/GenBank/DDBJ whole genome shotgun (WGS) entry which is preliminary data.</text>
</comment>
<dbReference type="Proteomes" id="UP000481153">
    <property type="component" value="Unassembled WGS sequence"/>
</dbReference>
<gene>
    <name evidence="2" type="ORF">Ae201684_004869</name>
</gene>
<accession>A0A6G0XHY7</accession>
<keyword evidence="1" id="KW-0472">Membrane</keyword>
<feature type="transmembrane region" description="Helical" evidence="1">
    <location>
        <begin position="86"/>
        <end position="119"/>
    </location>
</feature>
<dbReference type="OrthoDB" id="67351at2759"/>
<sequence length="149" mass="16615">MAHLDKSSAKIPVAVAVDPYYVEASTPVEAPPTSAAAEQLFGPTPTPAPSMEILPQRRNWFHRGLINTGCTIGLAFHHAYLMLFSIAAFVIIVTLVSVGIGLLPLACVGVAVLYFLWLFMEPIARVDEWLYRQRHKLYSHIHANMHHRE</sequence>
<dbReference type="VEuPathDB" id="FungiDB:AeMF1_018164"/>
<protein>
    <submittedName>
        <fullName evidence="2">Uncharacterized protein</fullName>
    </submittedName>
</protein>